<evidence type="ECO:0000256" key="4">
    <source>
        <dbReference type="ARBA" id="ARBA00022857"/>
    </source>
</evidence>
<dbReference type="NCBIfam" id="TIGR01850">
    <property type="entry name" value="argC"/>
    <property type="match status" value="1"/>
</dbReference>
<comment type="subcellular location">
    <subcellularLocation>
        <location evidence="7">Cytoplasm</location>
    </subcellularLocation>
</comment>
<dbReference type="InterPro" id="IPR036291">
    <property type="entry name" value="NAD(P)-bd_dom_sf"/>
</dbReference>
<keyword evidence="2 7" id="KW-0055">Arginine biosynthesis</keyword>
<dbReference type="EMBL" id="LWAE01000008">
    <property type="protein sequence ID" value="KZL89578.1"/>
    <property type="molecule type" value="Genomic_DNA"/>
</dbReference>
<comment type="catalytic activity">
    <reaction evidence="6 7">
        <text>N-acetyl-L-glutamate 5-semialdehyde + phosphate + NADP(+) = N-acetyl-L-glutamyl 5-phosphate + NADPH + H(+)</text>
        <dbReference type="Rhea" id="RHEA:21588"/>
        <dbReference type="ChEBI" id="CHEBI:15378"/>
        <dbReference type="ChEBI" id="CHEBI:29123"/>
        <dbReference type="ChEBI" id="CHEBI:43474"/>
        <dbReference type="ChEBI" id="CHEBI:57783"/>
        <dbReference type="ChEBI" id="CHEBI:57936"/>
        <dbReference type="ChEBI" id="CHEBI:58349"/>
        <dbReference type="EC" id="1.2.1.38"/>
    </reaction>
</comment>
<dbReference type="UniPathway" id="UPA00068">
    <property type="reaction ID" value="UER00108"/>
</dbReference>
<dbReference type="SUPFAM" id="SSF55347">
    <property type="entry name" value="Glyceraldehyde-3-phosphate dehydrogenase-like, C-terminal domain"/>
    <property type="match status" value="1"/>
</dbReference>
<dbReference type="GO" id="GO:0070401">
    <property type="term" value="F:NADP+ binding"/>
    <property type="evidence" value="ECO:0007669"/>
    <property type="project" value="InterPro"/>
</dbReference>
<dbReference type="InterPro" id="IPR000706">
    <property type="entry name" value="AGPR_type-1"/>
</dbReference>
<feature type="active site" evidence="7 8">
    <location>
        <position position="151"/>
    </location>
</feature>
<keyword evidence="3 7" id="KW-0028">Amino-acid biosynthesis</keyword>
<dbReference type="PATRIC" id="fig|1121326.3.peg.5133"/>
<keyword evidence="7" id="KW-0963">Cytoplasm</keyword>
<dbReference type="Gene3D" id="3.30.360.10">
    <property type="entry name" value="Dihydrodipicolinate Reductase, domain 2"/>
    <property type="match status" value="1"/>
</dbReference>
<dbReference type="GO" id="GO:0005737">
    <property type="term" value="C:cytoplasm"/>
    <property type="evidence" value="ECO:0007669"/>
    <property type="project" value="UniProtKB-SubCell"/>
</dbReference>
<evidence type="ECO:0000313" key="10">
    <source>
        <dbReference type="EMBL" id="KZL89578.1"/>
    </source>
</evidence>
<evidence type="ECO:0000313" key="11">
    <source>
        <dbReference type="Proteomes" id="UP000076603"/>
    </source>
</evidence>
<evidence type="ECO:0000259" key="9">
    <source>
        <dbReference type="SMART" id="SM00859"/>
    </source>
</evidence>
<dbReference type="GO" id="GO:0003942">
    <property type="term" value="F:N-acetyl-gamma-glutamyl-phosphate reductase activity"/>
    <property type="evidence" value="ECO:0007669"/>
    <property type="project" value="UniProtKB-UniRule"/>
</dbReference>
<dbReference type="EC" id="1.2.1.38" evidence="7"/>
<sequence length="345" mass="38464">MIKVGILGATGYAGQQLVWILRNHPQSEIVFISSHSYANTQYSDIYNNYNGLLKDVCINMEEAENKLSLIDILFIALPHGKSFDIVKKALQQGVKVVDLGADYRLKSPEVYKEWYGLEHEYKEVLEEACYGLVELNREDIKNASLVANPGCYPTASALSLYPLLKHGFINPDSIIIDAKSGVTGAGRNANISNLFTECNDSVKAYGIASHRHTPEIEQMLSSACKEDITLNFTPHLVPMNRGILATCYAKLNTKISTDELKDIYKSFYKDEYFVKIIESLPETKWVRGSNLCHINLKVDGRTNRVIVVAAIDNLIKGAAGQAVQNMNLMFNLKETTGLEFISMAI</sequence>
<dbReference type="AlphaFoldDB" id="A0A161WS20"/>
<dbReference type="STRING" id="1121326.CLMAG_50780"/>
<dbReference type="HAMAP" id="MF_00150">
    <property type="entry name" value="ArgC_type1"/>
    <property type="match status" value="1"/>
</dbReference>
<dbReference type="GO" id="GO:0006526">
    <property type="term" value="P:L-arginine biosynthetic process"/>
    <property type="evidence" value="ECO:0007669"/>
    <property type="project" value="UniProtKB-UniRule"/>
</dbReference>
<dbReference type="OrthoDB" id="9801289at2"/>
<keyword evidence="4 7" id="KW-0521">NADP</keyword>
<dbReference type="RefSeq" id="WP_066628690.1">
    <property type="nucleotide sequence ID" value="NZ_FQXL01000007.1"/>
</dbReference>
<dbReference type="InterPro" id="IPR050085">
    <property type="entry name" value="AGPR"/>
</dbReference>
<keyword evidence="11" id="KW-1185">Reference proteome</keyword>
<dbReference type="Pfam" id="PF22698">
    <property type="entry name" value="Semialdhyde_dhC_1"/>
    <property type="match status" value="1"/>
</dbReference>
<dbReference type="CDD" id="cd17895">
    <property type="entry name" value="AGPR_1_N"/>
    <property type="match status" value="1"/>
</dbReference>
<proteinExistence type="inferred from homology"/>
<dbReference type="SUPFAM" id="SSF51735">
    <property type="entry name" value="NAD(P)-binding Rossmann-fold domains"/>
    <property type="match status" value="1"/>
</dbReference>
<organism evidence="10 11">
    <name type="scientific">Clostridium magnum DSM 2767</name>
    <dbReference type="NCBI Taxonomy" id="1121326"/>
    <lineage>
        <taxon>Bacteria</taxon>
        <taxon>Bacillati</taxon>
        <taxon>Bacillota</taxon>
        <taxon>Clostridia</taxon>
        <taxon>Eubacteriales</taxon>
        <taxon>Clostridiaceae</taxon>
        <taxon>Clostridium</taxon>
    </lineage>
</organism>
<dbReference type="Proteomes" id="UP000076603">
    <property type="component" value="Unassembled WGS sequence"/>
</dbReference>
<dbReference type="PROSITE" id="PS01224">
    <property type="entry name" value="ARGC"/>
    <property type="match status" value="1"/>
</dbReference>
<evidence type="ECO:0000256" key="5">
    <source>
        <dbReference type="ARBA" id="ARBA00023002"/>
    </source>
</evidence>
<dbReference type="InterPro" id="IPR000534">
    <property type="entry name" value="Semialdehyde_DH_NAD-bd"/>
</dbReference>
<evidence type="ECO:0000256" key="6">
    <source>
        <dbReference type="ARBA" id="ARBA00050557"/>
    </source>
</evidence>
<keyword evidence="5 7" id="KW-0560">Oxidoreductase</keyword>
<dbReference type="CDD" id="cd23934">
    <property type="entry name" value="AGPR_1_C"/>
    <property type="match status" value="1"/>
</dbReference>
<comment type="similarity">
    <text evidence="7">Belongs to the NAGSA dehydrogenase family. Type 1 subfamily.</text>
</comment>
<evidence type="ECO:0000256" key="3">
    <source>
        <dbReference type="ARBA" id="ARBA00022605"/>
    </source>
</evidence>
<dbReference type="InterPro" id="IPR058924">
    <property type="entry name" value="AGPR_dimerisation_dom"/>
</dbReference>
<evidence type="ECO:0000256" key="8">
    <source>
        <dbReference type="PROSITE-ProRule" id="PRU10010"/>
    </source>
</evidence>
<gene>
    <name evidence="7 10" type="primary">argC</name>
    <name evidence="10" type="ORF">CLMAG_50780</name>
</gene>
<comment type="function">
    <text evidence="7">Catalyzes the NADPH-dependent reduction of N-acetyl-5-glutamyl phosphate to yield N-acetyl-L-glutamate 5-semialdehyde.</text>
</comment>
<dbReference type="FunFam" id="3.30.360.10:FF:000014">
    <property type="entry name" value="N-acetyl-gamma-glutamyl-phosphate reductase"/>
    <property type="match status" value="1"/>
</dbReference>
<feature type="domain" description="Semialdehyde dehydrogenase NAD-binding" evidence="9">
    <location>
        <begin position="3"/>
        <end position="143"/>
    </location>
</feature>
<dbReference type="Gene3D" id="3.40.50.720">
    <property type="entry name" value="NAD(P)-binding Rossmann-like Domain"/>
    <property type="match status" value="1"/>
</dbReference>
<evidence type="ECO:0000256" key="7">
    <source>
        <dbReference type="HAMAP-Rule" id="MF_00150"/>
    </source>
</evidence>
<protein>
    <recommendedName>
        <fullName evidence="7">N-acetyl-gamma-glutamyl-phosphate reductase</fullName>
        <shortName evidence="7">AGPR</shortName>
        <ecNumber evidence="7">1.2.1.38</ecNumber>
    </recommendedName>
    <alternativeName>
        <fullName evidence="7">N-acetyl-glutamate semialdehyde dehydrogenase</fullName>
        <shortName evidence="7">NAGSA dehydrogenase</shortName>
    </alternativeName>
</protein>
<dbReference type="GO" id="GO:0051287">
    <property type="term" value="F:NAD binding"/>
    <property type="evidence" value="ECO:0007669"/>
    <property type="project" value="InterPro"/>
</dbReference>
<evidence type="ECO:0000256" key="1">
    <source>
        <dbReference type="ARBA" id="ARBA00004862"/>
    </source>
</evidence>
<accession>A0A161WS20</accession>
<comment type="caution">
    <text evidence="10">The sequence shown here is derived from an EMBL/GenBank/DDBJ whole genome shotgun (WGS) entry which is preliminary data.</text>
</comment>
<evidence type="ECO:0000256" key="2">
    <source>
        <dbReference type="ARBA" id="ARBA00022571"/>
    </source>
</evidence>
<dbReference type="PANTHER" id="PTHR32338">
    <property type="entry name" value="N-ACETYL-GAMMA-GLUTAMYL-PHOSPHATE REDUCTASE, CHLOROPLASTIC-RELATED-RELATED"/>
    <property type="match status" value="1"/>
</dbReference>
<name>A0A161WS20_9CLOT</name>
<dbReference type="PANTHER" id="PTHR32338:SF10">
    <property type="entry name" value="N-ACETYL-GAMMA-GLUTAMYL-PHOSPHATE REDUCTASE, CHLOROPLASTIC-RELATED"/>
    <property type="match status" value="1"/>
</dbReference>
<reference evidence="10 11" key="1">
    <citation type="submission" date="2016-04" db="EMBL/GenBank/DDBJ databases">
        <title>Genome sequence of Clostridium magnum DSM 2767.</title>
        <authorList>
            <person name="Poehlein A."/>
            <person name="Uhlig R."/>
            <person name="Fischer R."/>
            <person name="Bahl H."/>
            <person name="Daniel R."/>
        </authorList>
    </citation>
    <scope>NUCLEOTIDE SEQUENCE [LARGE SCALE GENOMIC DNA]</scope>
    <source>
        <strain evidence="10 11">DSM 2767</strain>
    </source>
</reference>
<dbReference type="SMART" id="SM00859">
    <property type="entry name" value="Semialdhyde_dh"/>
    <property type="match status" value="1"/>
</dbReference>
<comment type="pathway">
    <text evidence="1 7">Amino-acid biosynthesis; L-arginine biosynthesis; N(2)-acetyl-L-ornithine from L-glutamate: step 3/4.</text>
</comment>
<dbReference type="Pfam" id="PF01118">
    <property type="entry name" value="Semialdhyde_dh"/>
    <property type="match status" value="1"/>
</dbReference>
<dbReference type="InterPro" id="IPR023013">
    <property type="entry name" value="AGPR_AS"/>
</dbReference>